<dbReference type="Pfam" id="PF01266">
    <property type="entry name" value="DAO"/>
    <property type="match status" value="1"/>
</dbReference>
<dbReference type="GO" id="GO:0016491">
    <property type="term" value="F:oxidoreductase activity"/>
    <property type="evidence" value="ECO:0007669"/>
    <property type="project" value="UniProtKB-KW"/>
</dbReference>
<gene>
    <name evidence="3" type="ORF">CBW42_02540</name>
</gene>
<dbReference type="SUPFAM" id="SSF51905">
    <property type="entry name" value="FAD/NAD(P)-binding domain"/>
    <property type="match status" value="1"/>
</dbReference>
<dbReference type="Gene3D" id="3.30.9.10">
    <property type="entry name" value="D-Amino Acid Oxidase, subunit A, domain 2"/>
    <property type="match status" value="1"/>
</dbReference>
<dbReference type="InterPro" id="IPR006076">
    <property type="entry name" value="FAD-dep_OxRdtase"/>
</dbReference>
<feature type="domain" description="FAD dependent oxidoreductase" evidence="2">
    <location>
        <begin position="7"/>
        <end position="358"/>
    </location>
</feature>
<comment type="caution">
    <text evidence="3">The sequence shown here is derived from an EMBL/GenBank/DDBJ whole genome shotgun (WGS) entry which is preliminary data.</text>
</comment>
<accession>A0A252F736</accession>
<evidence type="ECO:0000313" key="3">
    <source>
        <dbReference type="EMBL" id="OUM21470.1"/>
    </source>
</evidence>
<evidence type="ECO:0000259" key="2">
    <source>
        <dbReference type="Pfam" id="PF01266"/>
    </source>
</evidence>
<proteinExistence type="predicted"/>
<dbReference type="OrthoDB" id="9794226at2"/>
<dbReference type="AlphaFoldDB" id="A0A252F736"/>
<organism evidence="3 4">
    <name type="scientific">Butyricicoccus porcorum</name>
    <dbReference type="NCBI Taxonomy" id="1945634"/>
    <lineage>
        <taxon>Bacteria</taxon>
        <taxon>Bacillati</taxon>
        <taxon>Bacillota</taxon>
        <taxon>Clostridia</taxon>
        <taxon>Eubacteriales</taxon>
        <taxon>Butyricicoccaceae</taxon>
        <taxon>Butyricicoccus</taxon>
    </lineage>
</organism>
<keyword evidence="4" id="KW-1185">Reference proteome</keyword>
<dbReference type="EMBL" id="NHOC01000002">
    <property type="protein sequence ID" value="OUM21470.1"/>
    <property type="molecule type" value="Genomic_DNA"/>
</dbReference>
<evidence type="ECO:0000313" key="4">
    <source>
        <dbReference type="Proteomes" id="UP000194903"/>
    </source>
</evidence>
<protein>
    <submittedName>
        <fullName evidence="3">FAD-dependent oxidoreductase</fullName>
    </submittedName>
</protein>
<dbReference type="InterPro" id="IPR036188">
    <property type="entry name" value="FAD/NAD-bd_sf"/>
</dbReference>
<dbReference type="GO" id="GO:0005737">
    <property type="term" value="C:cytoplasm"/>
    <property type="evidence" value="ECO:0007669"/>
    <property type="project" value="TreeGrafter"/>
</dbReference>
<evidence type="ECO:0000256" key="1">
    <source>
        <dbReference type="ARBA" id="ARBA00023002"/>
    </source>
</evidence>
<name>A0A252F736_9FIRM</name>
<keyword evidence="1" id="KW-0560">Oxidoreductase</keyword>
<dbReference type="PANTHER" id="PTHR13847">
    <property type="entry name" value="SARCOSINE DEHYDROGENASE-RELATED"/>
    <property type="match status" value="1"/>
</dbReference>
<reference evidence="3 4" key="1">
    <citation type="submission" date="2017-05" db="EMBL/GenBank/DDBJ databases">
        <title>Butyricicoccus porcorum sp. nov. a butyrate-producing bacterium from the swine intestinal tract.</title>
        <authorList>
            <person name="Trachsel J."/>
            <person name="Humphrey S."/>
            <person name="Allen H.K."/>
        </authorList>
    </citation>
    <scope>NUCLEOTIDE SEQUENCE [LARGE SCALE GENOMIC DNA]</scope>
    <source>
        <strain evidence="3">BB10</strain>
    </source>
</reference>
<dbReference type="Gene3D" id="3.50.50.60">
    <property type="entry name" value="FAD/NAD(P)-binding domain"/>
    <property type="match status" value="1"/>
</dbReference>
<dbReference type="Proteomes" id="UP000194903">
    <property type="component" value="Unassembled WGS sequence"/>
</dbReference>
<dbReference type="RefSeq" id="WP_087017441.1">
    <property type="nucleotide sequence ID" value="NZ_CP178353.1"/>
</dbReference>
<dbReference type="SUPFAM" id="SSF54373">
    <property type="entry name" value="FAD-linked reductases, C-terminal domain"/>
    <property type="match status" value="1"/>
</dbReference>
<sequence>MKKNAEVIVIGGGVNGCATAYYLAKQGVSVIVLEGSDYIGNGGSSRNGGGVRQSGRDPRELPYAMWGIRELWPTLSEELGADVEYYQKGNLRLGKNDAHRAKLQQLADKASAVGLDVRMISGDEAREINPYLSEEVTCASWCPTDGHANPMRTTLAFFRRARQLGAQFYTDARVAAIKTIRGKARQVVLTDGTVFEGESIVVAAGYQSRAILNTVGVDIPMVVRNGETLVTEAQPPMFWQMLGTAAADFYGHQTPHGSFVFGGTAGYDTFNKFRTDGIGVPQTTSLHPSYLCRAILGYFPALKDAKIVRTWAGWHDQCADGVPVISPIDEVPGLIAACGFSGHGFGTAPAVGKLLSEMATGQELSVNMDALRYDRFVAKDRLA</sequence>
<dbReference type="PANTHER" id="PTHR13847:SF287">
    <property type="entry name" value="FAD-DEPENDENT OXIDOREDUCTASE DOMAIN-CONTAINING PROTEIN 1"/>
    <property type="match status" value="1"/>
</dbReference>